<evidence type="ECO:0000256" key="1">
    <source>
        <dbReference type="ARBA" id="ARBA00022741"/>
    </source>
</evidence>
<gene>
    <name evidence="4" type="ORF">GCM10023116_24040</name>
</gene>
<dbReference type="PANTHER" id="PTHR43790:SF8">
    <property type="entry name" value="SUGAR ABC TRANSPORTER ATP-BINDING PROTEIN"/>
    <property type="match status" value="1"/>
</dbReference>
<dbReference type="InterPro" id="IPR050107">
    <property type="entry name" value="ABC_carbohydrate_import_ATPase"/>
</dbReference>
<evidence type="ECO:0000256" key="2">
    <source>
        <dbReference type="ARBA" id="ARBA00022840"/>
    </source>
</evidence>
<dbReference type="InterPro" id="IPR003439">
    <property type="entry name" value="ABC_transporter-like_ATP-bd"/>
</dbReference>
<dbReference type="GO" id="GO:0005524">
    <property type="term" value="F:ATP binding"/>
    <property type="evidence" value="ECO:0007669"/>
    <property type="project" value="UniProtKB-KW"/>
</dbReference>
<evidence type="ECO:0000313" key="4">
    <source>
        <dbReference type="EMBL" id="GAA4650121.1"/>
    </source>
</evidence>
<keyword evidence="2 4" id="KW-0067">ATP-binding</keyword>
<keyword evidence="1" id="KW-0547">Nucleotide-binding</keyword>
<dbReference type="RefSeq" id="WP_345196215.1">
    <property type="nucleotide sequence ID" value="NZ_BAABFL010000364.1"/>
</dbReference>
<feature type="domain" description="ABC transporter" evidence="3">
    <location>
        <begin position="5"/>
        <end position="246"/>
    </location>
</feature>
<dbReference type="InterPro" id="IPR027417">
    <property type="entry name" value="P-loop_NTPase"/>
</dbReference>
<protein>
    <submittedName>
        <fullName evidence="4">ATP-binding cassette domain-containing protein</fullName>
    </submittedName>
</protein>
<evidence type="ECO:0000313" key="5">
    <source>
        <dbReference type="Proteomes" id="UP001500604"/>
    </source>
</evidence>
<dbReference type="SUPFAM" id="SSF52540">
    <property type="entry name" value="P-loop containing nucleoside triphosphate hydrolases"/>
    <property type="match status" value="1"/>
</dbReference>
<dbReference type="CDD" id="cd03216">
    <property type="entry name" value="ABC_Carb_Monos_I"/>
    <property type="match status" value="1"/>
</dbReference>
<dbReference type="EMBL" id="BAABFL010000364">
    <property type="protein sequence ID" value="GAA4650121.1"/>
    <property type="molecule type" value="Genomic_DNA"/>
</dbReference>
<evidence type="ECO:0000259" key="3">
    <source>
        <dbReference type="PROSITE" id="PS50893"/>
    </source>
</evidence>
<keyword evidence="5" id="KW-1185">Reference proteome</keyword>
<comment type="caution">
    <text evidence="4">The sequence shown here is derived from an EMBL/GenBank/DDBJ whole genome shotgun (WGS) entry which is preliminary data.</text>
</comment>
<dbReference type="Proteomes" id="UP001500604">
    <property type="component" value="Unassembled WGS sequence"/>
</dbReference>
<dbReference type="PROSITE" id="PS50893">
    <property type="entry name" value="ABC_TRANSPORTER_2"/>
    <property type="match status" value="1"/>
</dbReference>
<dbReference type="SMART" id="SM00382">
    <property type="entry name" value="AAA"/>
    <property type="match status" value="1"/>
</dbReference>
<dbReference type="Pfam" id="PF00005">
    <property type="entry name" value="ABC_tran"/>
    <property type="match status" value="1"/>
</dbReference>
<sequence>MTKRLEMRGMNKWFNGVHALQDIDFDLNAGEVVAIVGDNGAGKSTLIKILAGLHQPDSGTLKISGQAIDFSRYNVATARKLGVETVYQERSLGEKQPLWRNLFVGRHLRNKFGFIRVQEEKLITQRLLQDIGLRGIGITPDSDVSILSGGERQGLAIGRAMHFDAEIIILDEPTNALSLHEVGKVLDFIRRIRATGRSCILICHNMAHVYDVADRFVFVDRGRIVAEHARSAISLEELSTTLINIARENTLQRNGAPS</sequence>
<dbReference type="InterPro" id="IPR003593">
    <property type="entry name" value="AAA+_ATPase"/>
</dbReference>
<proteinExistence type="predicted"/>
<name>A0ABP8V4B6_9GAMM</name>
<accession>A0ABP8V4B6</accession>
<organism evidence="4 5">
    <name type="scientific">Kistimonas scapharcae</name>
    <dbReference type="NCBI Taxonomy" id="1036133"/>
    <lineage>
        <taxon>Bacteria</taxon>
        <taxon>Pseudomonadati</taxon>
        <taxon>Pseudomonadota</taxon>
        <taxon>Gammaproteobacteria</taxon>
        <taxon>Oceanospirillales</taxon>
        <taxon>Endozoicomonadaceae</taxon>
        <taxon>Kistimonas</taxon>
    </lineage>
</organism>
<reference evidence="5" key="1">
    <citation type="journal article" date="2019" name="Int. J. Syst. Evol. Microbiol.">
        <title>The Global Catalogue of Microorganisms (GCM) 10K type strain sequencing project: providing services to taxonomists for standard genome sequencing and annotation.</title>
        <authorList>
            <consortium name="The Broad Institute Genomics Platform"/>
            <consortium name="The Broad Institute Genome Sequencing Center for Infectious Disease"/>
            <person name="Wu L."/>
            <person name="Ma J."/>
        </authorList>
    </citation>
    <scope>NUCLEOTIDE SEQUENCE [LARGE SCALE GENOMIC DNA]</scope>
    <source>
        <strain evidence="5">JCM 17805</strain>
    </source>
</reference>
<dbReference type="PANTHER" id="PTHR43790">
    <property type="entry name" value="CARBOHYDRATE TRANSPORT ATP-BINDING PROTEIN MG119-RELATED"/>
    <property type="match status" value="1"/>
</dbReference>
<dbReference type="Gene3D" id="3.40.50.300">
    <property type="entry name" value="P-loop containing nucleotide triphosphate hydrolases"/>
    <property type="match status" value="1"/>
</dbReference>